<evidence type="ECO:0000313" key="1">
    <source>
        <dbReference type="EMBL" id="GAI59811.1"/>
    </source>
</evidence>
<name>X1QYC3_9ZZZZ</name>
<protein>
    <submittedName>
        <fullName evidence="1">Uncharacterized protein</fullName>
    </submittedName>
</protein>
<sequence length="104" mass="11387">MAEHETLTKAEVVPIVEANVEVGDLKAPTKALAMNSQNITDVASLTATELHGTTYWGDVHLEDVECPVCHRKFKTGDRLVFIVNKVEEKFITAIPVHLTCDGGQ</sequence>
<reference evidence="1" key="1">
    <citation type="journal article" date="2014" name="Front. Microbiol.">
        <title>High frequency of phylogenetically diverse reductive dehalogenase-homologous genes in deep subseafloor sedimentary metagenomes.</title>
        <authorList>
            <person name="Kawai M."/>
            <person name="Futagami T."/>
            <person name="Toyoda A."/>
            <person name="Takaki Y."/>
            <person name="Nishi S."/>
            <person name="Hori S."/>
            <person name="Arai W."/>
            <person name="Tsubouchi T."/>
            <person name="Morono Y."/>
            <person name="Uchiyama I."/>
            <person name="Ito T."/>
            <person name="Fujiyama A."/>
            <person name="Inagaki F."/>
            <person name="Takami H."/>
        </authorList>
    </citation>
    <scope>NUCLEOTIDE SEQUENCE</scope>
    <source>
        <strain evidence="1">Expedition CK06-06</strain>
    </source>
</reference>
<dbReference type="EMBL" id="BARW01000117">
    <property type="protein sequence ID" value="GAI59811.1"/>
    <property type="molecule type" value="Genomic_DNA"/>
</dbReference>
<organism evidence="1">
    <name type="scientific">marine sediment metagenome</name>
    <dbReference type="NCBI Taxonomy" id="412755"/>
    <lineage>
        <taxon>unclassified sequences</taxon>
        <taxon>metagenomes</taxon>
        <taxon>ecological metagenomes</taxon>
    </lineage>
</organism>
<gene>
    <name evidence="1" type="ORF">S12H4_00765</name>
</gene>
<comment type="caution">
    <text evidence="1">The sequence shown here is derived from an EMBL/GenBank/DDBJ whole genome shotgun (WGS) entry which is preliminary data.</text>
</comment>
<dbReference type="AlphaFoldDB" id="X1QYC3"/>
<proteinExistence type="predicted"/>
<accession>X1QYC3</accession>